<evidence type="ECO:0000313" key="5">
    <source>
        <dbReference type="Proteomes" id="UP000323522"/>
    </source>
</evidence>
<proteinExistence type="predicted"/>
<dbReference type="EMBL" id="JBEPLS010000011">
    <property type="protein sequence ID" value="MET3604962.1"/>
    <property type="molecule type" value="Genomic_DNA"/>
</dbReference>
<feature type="domain" description="Isochorismatase-like" evidence="2">
    <location>
        <begin position="10"/>
        <end position="169"/>
    </location>
</feature>
<dbReference type="InterPro" id="IPR036380">
    <property type="entry name" value="Isochorismatase-like_sf"/>
</dbReference>
<dbReference type="Proteomes" id="UP001549111">
    <property type="component" value="Unassembled WGS sequence"/>
</dbReference>
<evidence type="ECO:0000313" key="3">
    <source>
        <dbReference type="EMBL" id="MET3604962.1"/>
    </source>
</evidence>
<dbReference type="SUPFAM" id="SSF52499">
    <property type="entry name" value="Isochorismatase-like hydrolases"/>
    <property type="match status" value="1"/>
</dbReference>
<dbReference type="EMBL" id="CP035708">
    <property type="protein sequence ID" value="QEN01716.1"/>
    <property type="molecule type" value="Genomic_DNA"/>
</dbReference>
<dbReference type="InterPro" id="IPR000868">
    <property type="entry name" value="Isochorismatase-like_dom"/>
</dbReference>
<dbReference type="RefSeq" id="WP_149504379.1">
    <property type="nucleotide sequence ID" value="NZ_CP035708.1"/>
</dbReference>
<dbReference type="PANTHER" id="PTHR43540">
    <property type="entry name" value="PEROXYUREIDOACRYLATE/UREIDOACRYLATE AMIDOHYDROLASE-RELATED"/>
    <property type="match status" value="1"/>
</dbReference>
<dbReference type="Pfam" id="PF00857">
    <property type="entry name" value="Isochorismatase"/>
    <property type="match status" value="1"/>
</dbReference>
<keyword evidence="1" id="KW-0378">Hydrolase</keyword>
<dbReference type="InterPro" id="IPR050272">
    <property type="entry name" value="Isochorismatase-like_hydrls"/>
</dbReference>
<dbReference type="AlphaFoldDB" id="A0A5C1Q4M7"/>
<accession>A0A5C1Q4M7</accession>
<dbReference type="OrthoDB" id="5360912at2"/>
<dbReference type="GO" id="GO:0016787">
    <property type="term" value="F:hydrolase activity"/>
    <property type="evidence" value="ECO:0007669"/>
    <property type="project" value="UniProtKB-KW"/>
</dbReference>
<reference evidence="4 5" key="1">
    <citation type="submission" date="2019-02" db="EMBL/GenBank/DDBJ databases">
        <title>Complete Genome Sequence and Methylome Analysis of Sphaerotilus natans subsp. sulfidivorans D-507.</title>
        <authorList>
            <person name="Fomenkov A."/>
            <person name="Gridneva E."/>
            <person name="Smolyakov D."/>
            <person name="Dubinina G."/>
            <person name="Vincze T."/>
            <person name="Grabovich M."/>
            <person name="Roberts R.J."/>
        </authorList>
    </citation>
    <scope>NUCLEOTIDE SEQUENCE [LARGE SCALE GENOMIC DNA]</scope>
    <source>
        <strain evidence="4 5">D-507</strain>
    </source>
</reference>
<sequence length="190" mass="20746">MSLADLPCPAALLLIDVQESFRARAYWNEAEAQPFLAAVNRLVQGCAERSIPIVRVLHGDGPDTPDNPFSASSGRVRPLEGLADFDAALSFVKARHSALVGTPLAVWLHRHGIRHLIVAGIRTEQCCETTTRHASDEGWTVDYVTEATLTFDMTTPAGERLSAAQIRERTETVLAGRFATIRRVEELVGA</sequence>
<dbReference type="Proteomes" id="UP000323522">
    <property type="component" value="Chromosome"/>
</dbReference>
<evidence type="ECO:0000259" key="2">
    <source>
        <dbReference type="Pfam" id="PF00857"/>
    </source>
</evidence>
<name>A0A5C1Q4M7_9BURK</name>
<dbReference type="Gene3D" id="3.40.50.850">
    <property type="entry name" value="Isochorismatase-like"/>
    <property type="match status" value="1"/>
</dbReference>
<protein>
    <submittedName>
        <fullName evidence="4">Isochorismatase family protein</fullName>
    </submittedName>
    <submittedName>
        <fullName evidence="3">Nicotinamidase-related amidase</fullName>
    </submittedName>
</protein>
<reference evidence="3 6" key="2">
    <citation type="submission" date="2024-06" db="EMBL/GenBank/DDBJ databases">
        <title>Genomic Encyclopedia of Type Strains, Phase IV (KMG-IV): sequencing the most valuable type-strain genomes for metagenomic binning, comparative biology and taxonomic classification.</title>
        <authorList>
            <person name="Goeker M."/>
        </authorList>
    </citation>
    <scope>NUCLEOTIDE SEQUENCE [LARGE SCALE GENOMIC DNA]</scope>
    <source>
        <strain evidence="3 6">D-501</strain>
    </source>
</reference>
<dbReference type="PANTHER" id="PTHR43540:SF6">
    <property type="entry name" value="ISOCHORISMATASE-LIKE DOMAIN-CONTAINING PROTEIN"/>
    <property type="match status" value="1"/>
</dbReference>
<organism evidence="4 5">
    <name type="scientific">Sphaerotilus sulfidivorans</name>
    <dbReference type="NCBI Taxonomy" id="639200"/>
    <lineage>
        <taxon>Bacteria</taxon>
        <taxon>Pseudomonadati</taxon>
        <taxon>Pseudomonadota</taxon>
        <taxon>Betaproteobacteria</taxon>
        <taxon>Burkholderiales</taxon>
        <taxon>Sphaerotilaceae</taxon>
        <taxon>Sphaerotilus</taxon>
    </lineage>
</organism>
<keyword evidence="6" id="KW-1185">Reference proteome</keyword>
<evidence type="ECO:0000256" key="1">
    <source>
        <dbReference type="ARBA" id="ARBA00022801"/>
    </source>
</evidence>
<evidence type="ECO:0000313" key="4">
    <source>
        <dbReference type="EMBL" id="QEN01716.1"/>
    </source>
</evidence>
<dbReference type="KEGG" id="snn:EWH46_13675"/>
<gene>
    <name evidence="3" type="ORF">ABIC99_002787</name>
    <name evidence="4" type="ORF">EWH46_13675</name>
</gene>
<evidence type="ECO:0000313" key="6">
    <source>
        <dbReference type="Proteomes" id="UP001549111"/>
    </source>
</evidence>